<dbReference type="Proteomes" id="UP001202402">
    <property type="component" value="Unassembled WGS sequence"/>
</dbReference>
<comment type="caution">
    <text evidence="2">The sequence shown here is derived from an EMBL/GenBank/DDBJ whole genome shotgun (WGS) entry which is preliminary data.</text>
</comment>
<dbReference type="InterPro" id="IPR036514">
    <property type="entry name" value="SGNH_hydro_sf"/>
</dbReference>
<evidence type="ECO:0000313" key="2">
    <source>
        <dbReference type="EMBL" id="MCH4283910.1"/>
    </source>
</evidence>
<dbReference type="PANTHER" id="PTHR30383">
    <property type="entry name" value="THIOESTERASE 1/PROTEASE 1/LYSOPHOSPHOLIPASE L1"/>
    <property type="match status" value="1"/>
</dbReference>
<dbReference type="InterPro" id="IPR013830">
    <property type="entry name" value="SGNH_hydro"/>
</dbReference>
<dbReference type="SUPFAM" id="SSF52266">
    <property type="entry name" value="SGNH hydrolase"/>
    <property type="match status" value="1"/>
</dbReference>
<dbReference type="EMBL" id="JAKVPQ010000001">
    <property type="protein sequence ID" value="MCH4283910.1"/>
    <property type="molecule type" value="Genomic_DNA"/>
</dbReference>
<evidence type="ECO:0000313" key="3">
    <source>
        <dbReference type="Proteomes" id="UP001202402"/>
    </source>
</evidence>
<feature type="domain" description="SGNH hydrolase-type esterase" evidence="1">
    <location>
        <begin position="105"/>
        <end position="237"/>
    </location>
</feature>
<dbReference type="Gene3D" id="3.40.50.1110">
    <property type="entry name" value="SGNH hydrolase"/>
    <property type="match status" value="1"/>
</dbReference>
<keyword evidence="3" id="KW-1185">Reference proteome</keyword>
<reference evidence="2 3" key="1">
    <citation type="submission" date="2022-02" db="EMBL/GenBank/DDBJ databases">
        <title>Genome of Erysipelotrichaceae sp. nov. NSJ-176 isolated from human feces.</title>
        <authorList>
            <person name="Abdugheni R."/>
        </authorList>
    </citation>
    <scope>NUCLEOTIDE SEQUENCE [LARGE SCALE GENOMIC DNA]</scope>
    <source>
        <strain evidence="2 3">NSJ-176</strain>
    </source>
</reference>
<dbReference type="RefSeq" id="WP_199483509.1">
    <property type="nucleotide sequence ID" value="NZ_JAKVPQ010000001.1"/>
</dbReference>
<dbReference type="Pfam" id="PF13472">
    <property type="entry name" value="Lipase_GDSL_2"/>
    <property type="match status" value="1"/>
</dbReference>
<gene>
    <name evidence="2" type="ORF">LQE99_02035</name>
</gene>
<proteinExistence type="predicted"/>
<protein>
    <submittedName>
        <fullName evidence="2">GDSL-type esterase/lipase family protein</fullName>
    </submittedName>
</protein>
<accession>A0ABS9R2L2</accession>
<name>A0ABS9R2L2_9FIRM</name>
<sequence>MMRKFVRYLFFIALCFPLSLFFIHQHIETKSDEDLKNGLSKLHAVSHKDLNDVTSHVQKVGKQIEEKKRQSAIKSNLPMSSRFKNTVILGDSLSEAFLDYRLLPQNIVLASRGKRTDNCDTEIQSAISLSPDKVFLSFGMNDLLYCRGNAQRFINQYKKLVTTIQKQLPDTKIYINSIIPMNENGYATDNNMRKDKAFNTALKSMCKEMHITYISNDSLIDGSGDRYERDGMHPKYAFYPLWLSHMAETAGI</sequence>
<organism evidence="2 3">
    <name type="scientific">Amedibacillus hominis</name>
    <dbReference type="NCBI Taxonomy" id="2897776"/>
    <lineage>
        <taxon>Bacteria</taxon>
        <taxon>Bacillati</taxon>
        <taxon>Bacillota</taxon>
        <taxon>Erysipelotrichia</taxon>
        <taxon>Erysipelotrichales</taxon>
        <taxon>Erysipelotrichaceae</taxon>
        <taxon>Amedibacillus</taxon>
    </lineage>
</organism>
<dbReference type="InterPro" id="IPR051532">
    <property type="entry name" value="Ester_Hydrolysis_Enzymes"/>
</dbReference>
<evidence type="ECO:0000259" key="1">
    <source>
        <dbReference type="Pfam" id="PF13472"/>
    </source>
</evidence>